<dbReference type="Proteomes" id="UP000003107">
    <property type="component" value="Unassembled WGS sequence"/>
</dbReference>
<protein>
    <submittedName>
        <fullName evidence="1">Uncharacterized protein</fullName>
    </submittedName>
</protein>
<dbReference type="EMBL" id="ACVQ01000015">
    <property type="protein sequence ID" value="EET80163.1"/>
    <property type="molecule type" value="Genomic_DNA"/>
</dbReference>
<comment type="caution">
    <text evidence="1">The sequence shown here is derived from an EMBL/GenBank/DDBJ whole genome shotgun (WGS) entry which is preliminary data.</text>
</comment>
<name>C6RER9_9BACT</name>
<evidence type="ECO:0000313" key="1">
    <source>
        <dbReference type="EMBL" id="EET80163.1"/>
    </source>
</evidence>
<organism evidence="1 2">
    <name type="scientific">Campylobacter showae RM3277</name>
    <dbReference type="NCBI Taxonomy" id="553219"/>
    <lineage>
        <taxon>Bacteria</taxon>
        <taxon>Pseudomonadati</taxon>
        <taxon>Campylobacterota</taxon>
        <taxon>Epsilonproteobacteria</taxon>
        <taxon>Campylobacterales</taxon>
        <taxon>Campylobacteraceae</taxon>
        <taxon>Campylobacter</taxon>
    </lineage>
</organism>
<reference evidence="1 2" key="1">
    <citation type="submission" date="2009-07" db="EMBL/GenBank/DDBJ databases">
        <authorList>
            <person name="Madupu R."/>
            <person name="Sebastian Y."/>
            <person name="Durkin A.S."/>
            <person name="Torralba M."/>
            <person name="Methe B."/>
            <person name="Sutton G.G."/>
            <person name="Strausberg R.L."/>
            <person name="Nelson K.E."/>
        </authorList>
    </citation>
    <scope>NUCLEOTIDE SEQUENCE [LARGE SCALE GENOMIC DNA]</scope>
    <source>
        <strain evidence="1 2">RM3277</strain>
    </source>
</reference>
<accession>C6RER9</accession>
<evidence type="ECO:0000313" key="2">
    <source>
        <dbReference type="Proteomes" id="UP000003107"/>
    </source>
</evidence>
<proteinExistence type="predicted"/>
<gene>
    <name evidence="1" type="ORF">CAMSH0001_1002</name>
</gene>
<keyword evidence="2" id="KW-1185">Reference proteome</keyword>
<dbReference type="AlphaFoldDB" id="C6RER9"/>
<sequence>MDSIENSVVSSRFIRIGGQICLIKRLTSLPKRQTTTAD</sequence>